<feature type="domain" description="Type I restriction modification DNA specificity" evidence="4">
    <location>
        <begin position="31"/>
        <end position="184"/>
    </location>
</feature>
<reference evidence="5" key="1">
    <citation type="submission" date="2020-06" db="EMBL/GenBank/DDBJ databases">
        <title>Unique genomic features of the anaerobic methanotrophic archaea.</title>
        <authorList>
            <person name="Chadwick G.L."/>
            <person name="Skennerton C.T."/>
            <person name="Laso-Perez R."/>
            <person name="Leu A.O."/>
            <person name="Speth D.R."/>
            <person name="Yu H."/>
            <person name="Morgan-Lang C."/>
            <person name="Hatzenpichler R."/>
            <person name="Goudeau D."/>
            <person name="Malmstrom R."/>
            <person name="Brazelton W.J."/>
            <person name="Woyke T."/>
            <person name="Hallam S.J."/>
            <person name="Tyson G.W."/>
            <person name="Wegener G."/>
            <person name="Boetius A."/>
            <person name="Orphan V."/>
        </authorList>
    </citation>
    <scope>NUCLEOTIDE SEQUENCE</scope>
</reference>
<dbReference type="AlphaFoldDB" id="A0A7G9YU61"/>
<name>A0A7G9YU61_9EURY</name>
<dbReference type="InterPro" id="IPR000055">
    <property type="entry name" value="Restrct_endonuc_typeI_TRD"/>
</dbReference>
<comment type="similarity">
    <text evidence="1">Belongs to the type-I restriction system S methylase family.</text>
</comment>
<evidence type="ECO:0000256" key="2">
    <source>
        <dbReference type="ARBA" id="ARBA00022747"/>
    </source>
</evidence>
<evidence type="ECO:0000256" key="1">
    <source>
        <dbReference type="ARBA" id="ARBA00010923"/>
    </source>
</evidence>
<dbReference type="Gene3D" id="3.90.220.20">
    <property type="entry name" value="DNA methylase specificity domains"/>
    <property type="match status" value="2"/>
</dbReference>
<accession>A0A7G9YU61</accession>
<protein>
    <submittedName>
        <fullName evidence="5">Type-1 restriction enzyme MjaXIP specificity protein</fullName>
    </submittedName>
</protein>
<dbReference type="PANTHER" id="PTHR30408">
    <property type="entry name" value="TYPE-1 RESTRICTION ENZYME ECOKI SPECIFICITY PROTEIN"/>
    <property type="match status" value="1"/>
</dbReference>
<dbReference type="EMBL" id="MT631472">
    <property type="protein sequence ID" value="QNO51545.1"/>
    <property type="molecule type" value="Genomic_DNA"/>
</dbReference>
<evidence type="ECO:0000256" key="3">
    <source>
        <dbReference type="ARBA" id="ARBA00023125"/>
    </source>
</evidence>
<dbReference type="GO" id="GO:0003677">
    <property type="term" value="F:DNA binding"/>
    <property type="evidence" value="ECO:0007669"/>
    <property type="project" value="UniProtKB-KW"/>
</dbReference>
<dbReference type="GO" id="GO:0009307">
    <property type="term" value="P:DNA restriction-modification system"/>
    <property type="evidence" value="ECO:0007669"/>
    <property type="project" value="UniProtKB-KW"/>
</dbReference>
<keyword evidence="3" id="KW-0238">DNA-binding</keyword>
<dbReference type="CDD" id="cd17267">
    <property type="entry name" value="RMtype1_S_EcoAO83I-TRD1-CR1_like"/>
    <property type="match status" value="1"/>
</dbReference>
<evidence type="ECO:0000259" key="4">
    <source>
        <dbReference type="Pfam" id="PF01420"/>
    </source>
</evidence>
<dbReference type="Gene3D" id="1.10.287.1120">
    <property type="entry name" value="Bipartite methylase S protein"/>
    <property type="match status" value="1"/>
</dbReference>
<gene>
    <name evidence="5" type="ORF">JNAIMGOO_00012</name>
</gene>
<dbReference type="PANTHER" id="PTHR30408:SF13">
    <property type="entry name" value="TYPE I RESTRICTION ENZYME HINDI SPECIFICITY SUBUNIT"/>
    <property type="match status" value="1"/>
</dbReference>
<sequence length="439" mass="50120">MKKLVALNALMIRKHMKQTKFKQTEIGKNLEEWEVKELKEDIELVYGKSLTEKKRVKGNYPVFGSKGVVGFHNEFLVKGPGIIIGRKGSVGEVKFSKRDFWPIDTTYYVKLKNKGNIVFWYYFLLNLGLSQLNSHSAVPGLNRDQVYRISEKIPPLQEQTAIAKILSDLDSKIELLQKQNKTLEAIGQAIFKHWFVDFEFPNEEGKPYKSSGGEMVYSEDLKKEIPEGWWVGKIGEILKIQIGGDWGKDTEFENAVQVNSLRGVDLEKIKLNGYSEEAPLRWLKKNSLEKRKLTDCDILIGGSGLGPIGRTIYFSKELEGLYEHPITYSNFCKRLSAQTPSYAVYAEKVLEDMYISGEMKQYFTGTSIPNLDANSLLNHNIIIPSKDVVNDFLKIAISKFSKLYNKENMILSQIRDTLLPKLMSGEIRVLNNQKIKEAV</sequence>
<dbReference type="InterPro" id="IPR044946">
    <property type="entry name" value="Restrct_endonuc_typeI_TRD_sf"/>
</dbReference>
<evidence type="ECO:0000313" key="5">
    <source>
        <dbReference type="EMBL" id="QNO51545.1"/>
    </source>
</evidence>
<dbReference type="SUPFAM" id="SSF116734">
    <property type="entry name" value="DNA methylase specificity domain"/>
    <property type="match status" value="2"/>
</dbReference>
<organism evidence="5">
    <name type="scientific">Candidatus Methanophagaceae archaeon ANME-1 ERB6</name>
    <dbReference type="NCBI Taxonomy" id="2759912"/>
    <lineage>
        <taxon>Archaea</taxon>
        <taxon>Methanobacteriati</taxon>
        <taxon>Methanobacteriota</taxon>
        <taxon>Stenosarchaea group</taxon>
        <taxon>Methanomicrobia</taxon>
        <taxon>Candidatus Methanophagales</taxon>
        <taxon>Candidatus Methanophagaceae</taxon>
    </lineage>
</organism>
<keyword evidence="2" id="KW-0680">Restriction system</keyword>
<dbReference type="Pfam" id="PF01420">
    <property type="entry name" value="Methylase_S"/>
    <property type="match status" value="1"/>
</dbReference>
<proteinExistence type="inferred from homology"/>
<dbReference type="InterPro" id="IPR052021">
    <property type="entry name" value="Type-I_RS_S_subunit"/>
</dbReference>